<evidence type="ECO:0000313" key="2">
    <source>
        <dbReference type="EMBL" id="KIW76411.1"/>
    </source>
</evidence>
<accession>A0A0D2DFD3</accession>
<sequence>MSLRPGQVDVNSTISAPDFRIITTLKHTLFNTQDAEPDSRTEALIRQWRDITTRLFALHTRRLREAAEACGWTDVATRLTPPASVVAVADEEEKEKPSSSSSTDKPFNIQVLVENAVAAAAAAKAGGTSSPSHGPRAGYLRDFRVRVLISRAGEVSVECTAMGEDRPLSTLTDAVDMYTSCPFTSTVPGHQGQAAAGLSTPPPPPPPQQPQPCHVTIDAQPTHPTLFTRHKTTVRTAYNDARGRATDSPLPLPTTPPTTREVLLFNDDGLVTEASLSAVYFLRRSGARRWVTPRSDAGGMHSATRLYALEAGWCDEGSVSVQDVQDGEVVWLSNAVRGFFPGVVRRRENA</sequence>
<feature type="compositionally biased region" description="Pro residues" evidence="1">
    <location>
        <begin position="200"/>
        <end position="210"/>
    </location>
</feature>
<dbReference type="InterPro" id="IPR001544">
    <property type="entry name" value="Aminotrans_IV"/>
</dbReference>
<dbReference type="Pfam" id="PF01063">
    <property type="entry name" value="Aminotran_4"/>
    <property type="match status" value="1"/>
</dbReference>
<keyword evidence="3" id="KW-1185">Reference proteome</keyword>
<dbReference type="InterPro" id="IPR043132">
    <property type="entry name" value="BCAT-like_C"/>
</dbReference>
<evidence type="ECO:0000313" key="3">
    <source>
        <dbReference type="Proteomes" id="UP000053029"/>
    </source>
</evidence>
<dbReference type="OrthoDB" id="5288718at2759"/>
<dbReference type="GO" id="GO:0003824">
    <property type="term" value="F:catalytic activity"/>
    <property type="evidence" value="ECO:0007669"/>
    <property type="project" value="InterPro"/>
</dbReference>
<dbReference type="RefSeq" id="XP_013280219.1">
    <property type="nucleotide sequence ID" value="XM_013424765.1"/>
</dbReference>
<dbReference type="VEuPathDB" id="FungiDB:Z517_11157"/>
<name>A0A0D2DFD3_9EURO</name>
<dbReference type="InterPro" id="IPR036038">
    <property type="entry name" value="Aminotransferase-like"/>
</dbReference>
<dbReference type="EMBL" id="KN846975">
    <property type="protein sequence ID" value="KIW76411.1"/>
    <property type="molecule type" value="Genomic_DNA"/>
</dbReference>
<dbReference type="SUPFAM" id="SSF56752">
    <property type="entry name" value="D-aminoacid aminotransferase-like PLP-dependent enzymes"/>
    <property type="match status" value="1"/>
</dbReference>
<organism evidence="2 3">
    <name type="scientific">Fonsecaea pedrosoi CBS 271.37</name>
    <dbReference type="NCBI Taxonomy" id="1442368"/>
    <lineage>
        <taxon>Eukaryota</taxon>
        <taxon>Fungi</taxon>
        <taxon>Dikarya</taxon>
        <taxon>Ascomycota</taxon>
        <taxon>Pezizomycotina</taxon>
        <taxon>Eurotiomycetes</taxon>
        <taxon>Chaetothyriomycetidae</taxon>
        <taxon>Chaetothyriales</taxon>
        <taxon>Herpotrichiellaceae</taxon>
        <taxon>Fonsecaea</taxon>
    </lineage>
</organism>
<reference evidence="2 3" key="1">
    <citation type="submission" date="2015-01" db="EMBL/GenBank/DDBJ databases">
        <title>The Genome Sequence of Fonsecaea pedrosoi CBS 271.37.</title>
        <authorList>
            <consortium name="The Broad Institute Genomics Platform"/>
            <person name="Cuomo C."/>
            <person name="de Hoog S."/>
            <person name="Gorbushina A."/>
            <person name="Stielow B."/>
            <person name="Teixiera M."/>
            <person name="Abouelleil A."/>
            <person name="Chapman S.B."/>
            <person name="Priest M."/>
            <person name="Young S.K."/>
            <person name="Wortman J."/>
            <person name="Nusbaum C."/>
            <person name="Birren B."/>
        </authorList>
    </citation>
    <scope>NUCLEOTIDE SEQUENCE [LARGE SCALE GENOMIC DNA]</scope>
    <source>
        <strain evidence="2 3">CBS 271.37</strain>
    </source>
</reference>
<protein>
    <submittedName>
        <fullName evidence="2">Uncharacterized protein</fullName>
    </submittedName>
</protein>
<dbReference type="GeneID" id="25310647"/>
<feature type="region of interest" description="Disordered" evidence="1">
    <location>
        <begin position="88"/>
        <end position="107"/>
    </location>
</feature>
<dbReference type="AlphaFoldDB" id="A0A0D2DFD3"/>
<dbReference type="STRING" id="1442368.A0A0D2DFD3"/>
<dbReference type="Proteomes" id="UP000053029">
    <property type="component" value="Unassembled WGS sequence"/>
</dbReference>
<feature type="region of interest" description="Disordered" evidence="1">
    <location>
        <begin position="186"/>
        <end position="232"/>
    </location>
</feature>
<dbReference type="HOGENOM" id="CLU_020844_6_0_1"/>
<proteinExistence type="predicted"/>
<evidence type="ECO:0000256" key="1">
    <source>
        <dbReference type="SAM" id="MobiDB-lite"/>
    </source>
</evidence>
<gene>
    <name evidence="2" type="ORF">Z517_11157</name>
</gene>
<dbReference type="Gene3D" id="3.20.10.10">
    <property type="entry name" value="D-amino Acid Aminotransferase, subunit A, domain 2"/>
    <property type="match status" value="1"/>
</dbReference>